<name>X1I5M2_9ZZZZ</name>
<dbReference type="EMBL" id="BARU01018131">
    <property type="protein sequence ID" value="GAH52868.1"/>
    <property type="molecule type" value="Genomic_DNA"/>
</dbReference>
<evidence type="ECO:0000313" key="1">
    <source>
        <dbReference type="EMBL" id="GAH52868.1"/>
    </source>
</evidence>
<protein>
    <submittedName>
        <fullName evidence="1">Uncharacterized protein</fullName>
    </submittedName>
</protein>
<proteinExistence type="predicted"/>
<accession>X1I5M2</accession>
<dbReference type="AlphaFoldDB" id="X1I5M2"/>
<reference evidence="1" key="1">
    <citation type="journal article" date="2014" name="Front. Microbiol.">
        <title>High frequency of phylogenetically diverse reductive dehalogenase-homologous genes in deep subseafloor sedimentary metagenomes.</title>
        <authorList>
            <person name="Kawai M."/>
            <person name="Futagami T."/>
            <person name="Toyoda A."/>
            <person name="Takaki Y."/>
            <person name="Nishi S."/>
            <person name="Hori S."/>
            <person name="Arai W."/>
            <person name="Tsubouchi T."/>
            <person name="Morono Y."/>
            <person name="Uchiyama I."/>
            <person name="Ito T."/>
            <person name="Fujiyama A."/>
            <person name="Inagaki F."/>
            <person name="Takami H."/>
        </authorList>
    </citation>
    <scope>NUCLEOTIDE SEQUENCE</scope>
    <source>
        <strain evidence="1">Expedition CK06-06</strain>
    </source>
</reference>
<feature type="non-terminal residue" evidence="1">
    <location>
        <position position="230"/>
    </location>
</feature>
<sequence>MINYIVKSPGAIAKLLENKEFCFDGYLNREYCLRMTISDENVEFPECKVRLINFADDKLIFNLKFFEKSTIRFKIDEITAIHGDLCRIKFFHDFPNMDNSPTNVEIDILEIRTDLIKPLNISNEKKEQLVNMIDFYLKSDFKSALNIICILSEYIARELAQKAKKKKFKDFRSAIEALVHVKEKRRTKINYIYMGSLLYPIYYIRNQKLHPYHRIEFNESTARIVLYNIS</sequence>
<organism evidence="1">
    <name type="scientific">marine sediment metagenome</name>
    <dbReference type="NCBI Taxonomy" id="412755"/>
    <lineage>
        <taxon>unclassified sequences</taxon>
        <taxon>metagenomes</taxon>
        <taxon>ecological metagenomes</taxon>
    </lineage>
</organism>
<comment type="caution">
    <text evidence="1">The sequence shown here is derived from an EMBL/GenBank/DDBJ whole genome shotgun (WGS) entry which is preliminary data.</text>
</comment>
<gene>
    <name evidence="1" type="ORF">S03H2_30001</name>
</gene>